<dbReference type="GO" id="GO:0005634">
    <property type="term" value="C:nucleus"/>
    <property type="evidence" value="ECO:0007669"/>
    <property type="project" value="UniProtKB-SubCell"/>
</dbReference>
<dbReference type="InterPro" id="IPR001353">
    <property type="entry name" value="Proteasome_sua/b"/>
</dbReference>
<dbReference type="Gene3D" id="3.60.20.10">
    <property type="entry name" value="Glutamine Phosphoribosylpyrophosphate, subunit 1, domain 1"/>
    <property type="match status" value="1"/>
</dbReference>
<dbReference type="PANTHER" id="PTHR11599">
    <property type="entry name" value="PROTEASOME SUBUNIT ALPHA/BETA"/>
    <property type="match status" value="1"/>
</dbReference>
<evidence type="ECO:0000256" key="5">
    <source>
        <dbReference type="RuleBase" id="RU004203"/>
    </source>
</evidence>
<organism evidence="6 7">
    <name type="scientific">Cichlidogyrus casuarinus</name>
    <dbReference type="NCBI Taxonomy" id="1844966"/>
    <lineage>
        <taxon>Eukaryota</taxon>
        <taxon>Metazoa</taxon>
        <taxon>Spiralia</taxon>
        <taxon>Lophotrochozoa</taxon>
        <taxon>Platyhelminthes</taxon>
        <taxon>Monogenea</taxon>
        <taxon>Monopisthocotylea</taxon>
        <taxon>Dactylogyridea</taxon>
        <taxon>Ancyrocephalidae</taxon>
        <taxon>Cichlidogyrus</taxon>
    </lineage>
</organism>
<comment type="similarity">
    <text evidence="5">Belongs to the peptidase T1B family.</text>
</comment>
<dbReference type="GO" id="GO:0019773">
    <property type="term" value="C:proteasome core complex, alpha-subunit complex"/>
    <property type="evidence" value="ECO:0007669"/>
    <property type="project" value="UniProtKB-UniRule"/>
</dbReference>
<evidence type="ECO:0000313" key="6">
    <source>
        <dbReference type="EMBL" id="KAL3318991.1"/>
    </source>
</evidence>
<comment type="function">
    <text evidence="5">Component of the proteasome, a multicatalytic proteinase complex which is characterized by its ability to cleave peptides with Arg, Phe, Tyr, Leu, and Glu adjacent to the leaving group at neutral or slightly basic pH. The proteasome has an ATP-dependent proteolytic activity.</text>
</comment>
<keyword evidence="3 5" id="KW-0539">Nucleus</keyword>
<dbReference type="SUPFAM" id="SSF56235">
    <property type="entry name" value="N-terminal nucleophile aminohydrolases (Ntn hydrolases)"/>
    <property type="match status" value="1"/>
</dbReference>
<name>A0ABD2QHH6_9PLAT</name>
<gene>
    <name evidence="6" type="primary">PSMA4</name>
    <name evidence="6" type="ORF">Ciccas_002338</name>
</gene>
<dbReference type="GO" id="GO:0005737">
    <property type="term" value="C:cytoplasm"/>
    <property type="evidence" value="ECO:0007669"/>
    <property type="project" value="UniProtKB-SubCell"/>
</dbReference>
<dbReference type="InterPro" id="IPR023332">
    <property type="entry name" value="Proteasome_alpha-type"/>
</dbReference>
<dbReference type="PROSITE" id="PS51475">
    <property type="entry name" value="PROTEASOME_ALPHA_2"/>
    <property type="match status" value="1"/>
</dbReference>
<evidence type="ECO:0000256" key="3">
    <source>
        <dbReference type="ARBA" id="ARBA00023242"/>
    </source>
</evidence>
<sequence>MEAVRLAGTCLGIVAKDGIVIAAEKRTISPLLDECMFSEKIYKISKDIYCAVAGMTADATVLINEMRLIAQRYQYSHQEPIPVSRLVRHLCDVQHNYTMHGGVRPFGVSVLFMGWDKLEGFQLFQSDPSGNYSNWKATCIGSESQAVVSMLETDYTDELSLDEAIQLCVKILYKTMTNSKLTSEKVEMAVLKHDAEPTHVELMKQRMVDQLIKEAEAEAEKKKKKPT</sequence>
<accession>A0ABD2QHH6</accession>
<evidence type="ECO:0000256" key="4">
    <source>
        <dbReference type="PROSITE-ProRule" id="PRU00808"/>
    </source>
</evidence>
<evidence type="ECO:0000313" key="7">
    <source>
        <dbReference type="Proteomes" id="UP001626550"/>
    </source>
</evidence>
<proteinExistence type="inferred from homology"/>
<comment type="caution">
    <text evidence="6">The sequence shown here is derived from an EMBL/GenBank/DDBJ whole genome shotgun (WGS) entry which is preliminary data.</text>
</comment>
<dbReference type="EMBL" id="JBJKFK010000181">
    <property type="protein sequence ID" value="KAL3318991.1"/>
    <property type="molecule type" value="Genomic_DNA"/>
</dbReference>
<dbReference type="AlphaFoldDB" id="A0ABD2QHH6"/>
<protein>
    <recommendedName>
        <fullName evidence="5">Proteasome subunit beta</fullName>
    </recommendedName>
</protein>
<comment type="similarity">
    <text evidence="4">Belongs to the peptidase T1A family.</text>
</comment>
<dbReference type="Proteomes" id="UP001626550">
    <property type="component" value="Unassembled WGS sequence"/>
</dbReference>
<evidence type="ECO:0000256" key="2">
    <source>
        <dbReference type="ARBA" id="ARBA00022942"/>
    </source>
</evidence>
<keyword evidence="7" id="KW-1185">Reference proteome</keyword>
<keyword evidence="2 4" id="KW-0647">Proteasome</keyword>
<dbReference type="Pfam" id="PF00227">
    <property type="entry name" value="Proteasome"/>
    <property type="match status" value="1"/>
</dbReference>
<reference evidence="6 7" key="1">
    <citation type="submission" date="2024-11" db="EMBL/GenBank/DDBJ databases">
        <title>Adaptive evolution of stress response genes in parasites aligns with host niche diversity.</title>
        <authorList>
            <person name="Hahn C."/>
            <person name="Resl P."/>
        </authorList>
    </citation>
    <scope>NUCLEOTIDE SEQUENCE [LARGE SCALE GENOMIC DNA]</scope>
    <source>
        <strain evidence="6">EGGRZ-B1_66</strain>
        <tissue evidence="6">Body</tissue>
    </source>
</reference>
<dbReference type="InterPro" id="IPR016050">
    <property type="entry name" value="Proteasome_bsu_CS"/>
</dbReference>
<comment type="subunit">
    <text evidence="5">Component of the proteasome complex.</text>
</comment>
<dbReference type="PROSITE" id="PS00854">
    <property type="entry name" value="PROTEASOME_BETA_1"/>
    <property type="match status" value="1"/>
</dbReference>
<dbReference type="InterPro" id="IPR050115">
    <property type="entry name" value="Proteasome_alpha"/>
</dbReference>
<keyword evidence="1 5" id="KW-0963">Cytoplasm</keyword>
<evidence type="ECO:0000256" key="1">
    <source>
        <dbReference type="ARBA" id="ARBA00022490"/>
    </source>
</evidence>
<dbReference type="InterPro" id="IPR029055">
    <property type="entry name" value="Ntn_hydrolases_N"/>
</dbReference>
<comment type="subcellular location">
    <subcellularLocation>
        <location evidence="5">Cytoplasm</location>
    </subcellularLocation>
    <subcellularLocation>
        <location evidence="5">Nucleus</location>
    </subcellularLocation>
</comment>